<proteinExistence type="predicted"/>
<dbReference type="AlphaFoldDB" id="A0A5J4QWC6"/>
<gene>
    <name evidence="1" type="ORF">EZS28_054143</name>
</gene>
<name>A0A5J4QWC6_9EUKA</name>
<accession>A0A5J4QWC6</accession>
<evidence type="ECO:0000313" key="2">
    <source>
        <dbReference type="Proteomes" id="UP000324800"/>
    </source>
</evidence>
<evidence type="ECO:0000313" key="1">
    <source>
        <dbReference type="EMBL" id="KAA6324813.1"/>
    </source>
</evidence>
<protein>
    <submittedName>
        <fullName evidence="1">Uncharacterized protein</fullName>
    </submittedName>
</protein>
<sequence>KNKTVRYFRNGTFDHITNNILGNASFNNDGQRVAVEVDMRKVPRKVTFYVDGMMQPNYVVGIPSAIRFWVHVCMPNSQYTVKILRLSKPTAKYSSGSRPLEWEKRWE</sequence>
<comment type="caution">
    <text evidence="1">The sequence shown here is derived from an EMBL/GenBank/DDBJ whole genome shotgun (WGS) entry which is preliminary data.</text>
</comment>
<dbReference type="Proteomes" id="UP000324800">
    <property type="component" value="Unassembled WGS sequence"/>
</dbReference>
<reference evidence="1 2" key="1">
    <citation type="submission" date="2019-03" db="EMBL/GenBank/DDBJ databases">
        <title>Single cell metagenomics reveals metabolic interactions within the superorganism composed of flagellate Streblomastix strix and complex community of Bacteroidetes bacteria on its surface.</title>
        <authorList>
            <person name="Treitli S.C."/>
            <person name="Kolisko M."/>
            <person name="Husnik F."/>
            <person name="Keeling P."/>
            <person name="Hampl V."/>
        </authorList>
    </citation>
    <scope>NUCLEOTIDE SEQUENCE [LARGE SCALE GENOMIC DNA]</scope>
    <source>
        <strain evidence="1">ST1C</strain>
    </source>
</reference>
<organism evidence="1 2">
    <name type="scientific">Streblomastix strix</name>
    <dbReference type="NCBI Taxonomy" id="222440"/>
    <lineage>
        <taxon>Eukaryota</taxon>
        <taxon>Metamonada</taxon>
        <taxon>Preaxostyla</taxon>
        <taxon>Oxymonadida</taxon>
        <taxon>Streblomastigidae</taxon>
        <taxon>Streblomastix</taxon>
    </lineage>
</organism>
<dbReference type="EMBL" id="SNRW01044286">
    <property type="protein sequence ID" value="KAA6324813.1"/>
    <property type="molecule type" value="Genomic_DNA"/>
</dbReference>
<feature type="non-terminal residue" evidence="1">
    <location>
        <position position="1"/>
    </location>
</feature>